<reference evidence="1 2" key="1">
    <citation type="submission" date="2020-01" db="EMBL/GenBank/DDBJ databases">
        <title>Genetics and antimicrobial susceptibilities of Nocardia species isolated from the soil; a comparison with species isolated from humans.</title>
        <authorList>
            <person name="Carrasco G."/>
            <person name="Monzon S."/>
            <person name="Sansegundo M."/>
            <person name="Garcia E."/>
            <person name="Garrido N."/>
            <person name="Medina M.J."/>
            <person name="Villalon P."/>
            <person name="Ramirez-Arocha A.C."/>
            <person name="Jimenez P."/>
            <person name="Cuesta I."/>
            <person name="Valdezate S."/>
        </authorList>
    </citation>
    <scope>NUCLEOTIDE SEQUENCE [LARGE SCALE GENOMIC DNA]</scope>
    <source>
        <strain evidence="1 2">CNM20110626</strain>
    </source>
</reference>
<protein>
    <submittedName>
        <fullName evidence="1">Uncharacterized protein</fullName>
    </submittedName>
</protein>
<dbReference type="EMBL" id="JAAGVB010000029">
    <property type="protein sequence ID" value="NEW34600.1"/>
    <property type="molecule type" value="Genomic_DNA"/>
</dbReference>
<dbReference type="RefSeq" id="WP_163845823.1">
    <property type="nucleotide sequence ID" value="NZ_JAAGVB010000029.1"/>
</dbReference>
<comment type="caution">
    <text evidence="1">The sequence shown here is derived from an EMBL/GenBank/DDBJ whole genome shotgun (WGS) entry which is preliminary data.</text>
</comment>
<proteinExistence type="predicted"/>
<dbReference type="Proteomes" id="UP000471166">
    <property type="component" value="Unassembled WGS sequence"/>
</dbReference>
<sequence>MYREGTVPAAVILPHDSDLTALSRTTPEAVPNAVVAGDPCLDRLTASLPLRQRYRRALGADPHTTVVTLTSTWGPNSLLGRNPELIDATLAELTLENHIVTAIIHPNVWFAHGPWQLRRWLAGARRAGLRLIPPLHGWQATLIASDVVIGDHGAVTGYAAALSIPTLLAAFPESEVAPGSAAELVSRFAPRLDRRRALPEQLGEARSRHDSNLSEQIAQRVSSRPGQCADLLRSVFYRLIGLAEPAFAAPVPPYPVAGLDADREPVRSCRIFCRPDGVDLHIQMWPGDVAARPRRGHRTTETYAAVEITHSRRDLRANADILVQSADYAATDAEILRAYPAAIMVVTIVQPERLMILHRRHGRFELEVSEPIAVPMWPAGLAAAAHHVGRQVDIDGNGGVARLGQHRVTFRLKAI</sequence>
<evidence type="ECO:0000313" key="1">
    <source>
        <dbReference type="EMBL" id="NEW34600.1"/>
    </source>
</evidence>
<organism evidence="1 2">
    <name type="scientific">Nocardia cyriacigeorgica</name>
    <dbReference type="NCBI Taxonomy" id="135487"/>
    <lineage>
        <taxon>Bacteria</taxon>
        <taxon>Bacillati</taxon>
        <taxon>Actinomycetota</taxon>
        <taxon>Actinomycetes</taxon>
        <taxon>Mycobacteriales</taxon>
        <taxon>Nocardiaceae</taxon>
        <taxon>Nocardia</taxon>
    </lineage>
</organism>
<gene>
    <name evidence="1" type="ORF">GV791_18850</name>
</gene>
<dbReference type="SUPFAM" id="SSF53756">
    <property type="entry name" value="UDP-Glycosyltransferase/glycogen phosphorylase"/>
    <property type="match status" value="1"/>
</dbReference>
<name>A0A6P1CPV1_9NOCA</name>
<dbReference type="AlphaFoldDB" id="A0A6P1CPV1"/>
<evidence type="ECO:0000313" key="2">
    <source>
        <dbReference type="Proteomes" id="UP000471166"/>
    </source>
</evidence>
<accession>A0A6P1CPV1</accession>